<comment type="caution">
    <text evidence="2">The sequence shown here is derived from an EMBL/GenBank/DDBJ whole genome shotgun (WGS) entry which is preliminary data.</text>
</comment>
<name>A0A1Y1RT97_9SPIO</name>
<reference evidence="2 3" key="1">
    <citation type="submission" date="2017-03" db="EMBL/GenBank/DDBJ databases">
        <title>Draft Genome sequence of Marispirochaeta sp. strain JC444.</title>
        <authorList>
            <person name="Shivani Y."/>
            <person name="Subhash Y."/>
            <person name="Sasikala C."/>
            <person name="Ramana C."/>
        </authorList>
    </citation>
    <scope>NUCLEOTIDE SEQUENCE [LARGE SCALE GENOMIC DNA]</scope>
    <source>
        <strain evidence="2 3">JC444</strain>
    </source>
</reference>
<feature type="transmembrane region" description="Helical" evidence="1">
    <location>
        <begin position="51"/>
        <end position="73"/>
    </location>
</feature>
<proteinExistence type="predicted"/>
<keyword evidence="1" id="KW-0812">Transmembrane</keyword>
<feature type="transmembrane region" description="Helical" evidence="1">
    <location>
        <begin position="214"/>
        <end position="236"/>
    </location>
</feature>
<dbReference type="AlphaFoldDB" id="A0A1Y1RT97"/>
<feature type="transmembrane region" description="Helical" evidence="1">
    <location>
        <begin position="101"/>
        <end position="122"/>
    </location>
</feature>
<dbReference type="EMBL" id="MWQY01000032">
    <property type="protein sequence ID" value="ORC30303.1"/>
    <property type="molecule type" value="Genomic_DNA"/>
</dbReference>
<keyword evidence="3" id="KW-1185">Reference proteome</keyword>
<feature type="transmembrane region" description="Helical" evidence="1">
    <location>
        <begin position="242"/>
        <end position="267"/>
    </location>
</feature>
<evidence type="ECO:0000313" key="3">
    <source>
        <dbReference type="Proteomes" id="UP000192343"/>
    </source>
</evidence>
<evidence type="ECO:0000313" key="2">
    <source>
        <dbReference type="EMBL" id="ORC30303.1"/>
    </source>
</evidence>
<organism evidence="2 3">
    <name type="scientific">Marispirochaeta aestuarii</name>
    <dbReference type="NCBI Taxonomy" id="1963862"/>
    <lineage>
        <taxon>Bacteria</taxon>
        <taxon>Pseudomonadati</taxon>
        <taxon>Spirochaetota</taxon>
        <taxon>Spirochaetia</taxon>
        <taxon>Spirochaetales</taxon>
        <taxon>Spirochaetaceae</taxon>
        <taxon>Marispirochaeta</taxon>
    </lineage>
</organism>
<dbReference type="Pfam" id="PF14329">
    <property type="entry name" value="DUF4386"/>
    <property type="match status" value="1"/>
</dbReference>
<keyword evidence="1" id="KW-0472">Membrane</keyword>
<protein>
    <recommendedName>
        <fullName evidence="4">DUF4386 domain-containing protein</fullName>
    </recommendedName>
</protein>
<feature type="transmembrane region" description="Helical" evidence="1">
    <location>
        <begin position="187"/>
        <end position="207"/>
    </location>
</feature>
<accession>A0A1Y1RT97</accession>
<feature type="transmembrane region" description="Helical" evidence="1">
    <location>
        <begin position="134"/>
        <end position="155"/>
    </location>
</feature>
<gene>
    <name evidence="2" type="ORF">B4O97_18230</name>
</gene>
<dbReference type="Proteomes" id="UP000192343">
    <property type="component" value="Unassembled WGS sequence"/>
</dbReference>
<evidence type="ECO:0000256" key="1">
    <source>
        <dbReference type="SAM" id="Phobius"/>
    </source>
</evidence>
<evidence type="ECO:0008006" key="4">
    <source>
        <dbReference type="Google" id="ProtNLM"/>
    </source>
</evidence>
<keyword evidence="1" id="KW-1133">Transmembrane helix</keyword>
<dbReference type="InterPro" id="IPR025495">
    <property type="entry name" value="DUF4386"/>
</dbReference>
<dbReference type="STRING" id="1963862.B4O97_18230"/>
<sequence>MRLRLSSAAFPHPPLPMEERRLPDRPVFEDLSFEKHIRSEIVENTGSLRRYGIIAGVGYILLFVLAIFANFVVREGLIVAADAAQTAVNIRGSEGLFRTGIVSFMLVFLIDVPVAWALYVLFSPVNRNLSLLSAWFRIVYTVFLGVALIFFFQALQLYSNAEFLRVFTEEQLNAQALTALNLFNSTWLIGLLAFGVHLVIAGVLLIKSRWTVPLLGYIVMISGITYVIDTAAHSLLANYADYAMVLLVIVAVPSILAEGWFGLWLLIKGGKNIQAMPE</sequence>